<proteinExistence type="predicted"/>
<comment type="caution">
    <text evidence="1">The sequence shown here is derived from an EMBL/GenBank/DDBJ whole genome shotgun (WGS) entry which is preliminary data.</text>
</comment>
<sequence length="284" mass="33110">MRYIKDQGVFRSSQSDFLRYVIEDLRDGSRKIKVVLVGASDYERDVNGSFRDDYTYYVSSSNENLFIGPLEKHNYPFGPEKYYNKKGEEVRDYWETRVDSSGYYHYCDRSYDFYRPYTSAELTQMLPRGVDENKLPCFLIYRILEKGHILIPIPDEMSLKEVFDPLLKTLLHVNGKIDAEVSELRKFIALELEMVPYNGAYASKPGSKARMKEVLDRARALKEGKPISPPTKQGLKPGQVNKEDFDKEVESMLAFRGTKLLGFDYFKELFLEAYPTRGFEKKSY</sequence>
<accession>A0A1E5SY32</accession>
<dbReference type="RefSeq" id="WP_069835536.1">
    <property type="nucleotide sequence ID" value="NZ_MDGQ01000005.1"/>
</dbReference>
<organism evidence="1 2">
    <name type="scientific">Roseivirga misakiensis</name>
    <dbReference type="NCBI Taxonomy" id="1563681"/>
    <lineage>
        <taxon>Bacteria</taxon>
        <taxon>Pseudomonadati</taxon>
        <taxon>Bacteroidota</taxon>
        <taxon>Cytophagia</taxon>
        <taxon>Cytophagales</taxon>
        <taxon>Roseivirgaceae</taxon>
        <taxon>Roseivirga</taxon>
    </lineage>
</organism>
<evidence type="ECO:0000313" key="1">
    <source>
        <dbReference type="EMBL" id="OEK04031.1"/>
    </source>
</evidence>
<dbReference type="Proteomes" id="UP000095552">
    <property type="component" value="Unassembled WGS sequence"/>
</dbReference>
<dbReference type="STRING" id="1563681.BFP71_11075"/>
<dbReference type="EMBL" id="MDGQ01000005">
    <property type="protein sequence ID" value="OEK04031.1"/>
    <property type="molecule type" value="Genomic_DNA"/>
</dbReference>
<dbReference type="AlphaFoldDB" id="A0A1E5SY32"/>
<keyword evidence="2" id="KW-1185">Reference proteome</keyword>
<gene>
    <name evidence="1" type="ORF">BFP71_11075</name>
</gene>
<name>A0A1E5SY32_9BACT</name>
<evidence type="ECO:0000313" key="2">
    <source>
        <dbReference type="Proteomes" id="UP000095552"/>
    </source>
</evidence>
<reference evidence="1 2" key="1">
    <citation type="submission" date="2016-08" db="EMBL/GenBank/DDBJ databases">
        <title>Draft genome of Fabibacter sp. strain SK-8.</title>
        <authorList>
            <person name="Wong S.-K."/>
            <person name="Hamasaki K."/>
            <person name="Yoshizawa S."/>
        </authorList>
    </citation>
    <scope>NUCLEOTIDE SEQUENCE [LARGE SCALE GENOMIC DNA]</scope>
    <source>
        <strain evidence="1 2">SK-8</strain>
    </source>
</reference>
<protein>
    <submittedName>
        <fullName evidence="1">Uncharacterized protein</fullName>
    </submittedName>
</protein>